<dbReference type="EMBL" id="MEWX01000028">
    <property type="protein sequence ID" value="OGC80152.1"/>
    <property type="molecule type" value="Genomic_DNA"/>
</dbReference>
<dbReference type="Proteomes" id="UP000176185">
    <property type="component" value="Unassembled WGS sequence"/>
</dbReference>
<organism evidence="3 4">
    <name type="scientific">Candidatus Adlerbacteria bacterium RIFCSPLOWO2_01_FULL_51_16</name>
    <dbReference type="NCBI Taxonomy" id="1797243"/>
    <lineage>
        <taxon>Bacteria</taxon>
        <taxon>Candidatus Adleribacteriota</taxon>
    </lineage>
</organism>
<dbReference type="AlphaFoldDB" id="A0A1F4XES6"/>
<proteinExistence type="predicted"/>
<evidence type="ECO:0000313" key="4">
    <source>
        <dbReference type="Proteomes" id="UP000176185"/>
    </source>
</evidence>
<feature type="transmembrane region" description="Helical" evidence="2">
    <location>
        <begin position="6"/>
        <end position="23"/>
    </location>
</feature>
<keyword evidence="2" id="KW-0812">Transmembrane</keyword>
<keyword evidence="2" id="KW-0472">Membrane</keyword>
<reference evidence="3 4" key="1">
    <citation type="journal article" date="2016" name="Nat. Commun.">
        <title>Thousands of microbial genomes shed light on interconnected biogeochemical processes in an aquifer system.</title>
        <authorList>
            <person name="Anantharaman K."/>
            <person name="Brown C.T."/>
            <person name="Hug L.A."/>
            <person name="Sharon I."/>
            <person name="Castelle C.J."/>
            <person name="Probst A.J."/>
            <person name="Thomas B.C."/>
            <person name="Singh A."/>
            <person name="Wilkins M.J."/>
            <person name="Karaoz U."/>
            <person name="Brodie E.L."/>
            <person name="Williams K.H."/>
            <person name="Hubbard S.S."/>
            <person name="Banfield J.F."/>
        </authorList>
    </citation>
    <scope>NUCLEOTIDE SEQUENCE [LARGE SCALE GENOMIC DNA]</scope>
</reference>
<comment type="caution">
    <text evidence="3">The sequence shown here is derived from an EMBL/GenBank/DDBJ whole genome shotgun (WGS) entry which is preliminary data.</text>
</comment>
<protein>
    <submittedName>
        <fullName evidence="3">Uncharacterized protein</fullName>
    </submittedName>
</protein>
<dbReference type="STRING" id="1797243.A2943_01720"/>
<feature type="region of interest" description="Disordered" evidence="1">
    <location>
        <begin position="27"/>
        <end position="49"/>
    </location>
</feature>
<evidence type="ECO:0000256" key="2">
    <source>
        <dbReference type="SAM" id="Phobius"/>
    </source>
</evidence>
<accession>A0A1F4XES6</accession>
<evidence type="ECO:0000313" key="3">
    <source>
        <dbReference type="EMBL" id="OGC80152.1"/>
    </source>
</evidence>
<sequence length="174" mass="17862">MQNNIWLWIVGVVVVLGIGAYIATQGGVSPTTPGGESNNTQLDTASDSNQPTSLKVLLAAGIAQKCTVSSATANSSSSGTVYLAQGMMRGEFTSVSGGQTVESHMIVKDNTSYVWSDMMPQGFKMSFGAMGSGAGNQGGVDVNAQANYSCTPWAADQGMFELPASVTFMSAPGA</sequence>
<keyword evidence="2" id="KW-1133">Transmembrane helix</keyword>
<name>A0A1F4XES6_9BACT</name>
<evidence type="ECO:0000256" key="1">
    <source>
        <dbReference type="SAM" id="MobiDB-lite"/>
    </source>
</evidence>
<gene>
    <name evidence="3" type="ORF">A2943_01720</name>
</gene>